<evidence type="ECO:0000256" key="3">
    <source>
        <dbReference type="ARBA" id="ARBA00022651"/>
    </source>
</evidence>
<dbReference type="Pfam" id="PF07488">
    <property type="entry name" value="Glyco_hydro_67M"/>
    <property type="match status" value="1"/>
</dbReference>
<dbReference type="InterPro" id="IPR011395">
    <property type="entry name" value="Glyco_hydro_67_aGlcAse"/>
</dbReference>
<dbReference type="InterPro" id="IPR005154">
    <property type="entry name" value="Glyco_hydro_67_aGlcAse_N"/>
</dbReference>
<evidence type="ECO:0000256" key="4">
    <source>
        <dbReference type="ARBA" id="ARBA00022801"/>
    </source>
</evidence>
<reference evidence="15" key="1">
    <citation type="submission" date="2021-10" db="EMBL/GenBank/DDBJ databases">
        <authorList>
            <person name="Piombo E."/>
        </authorList>
    </citation>
    <scope>NUCLEOTIDE SEQUENCE</scope>
</reference>
<dbReference type="Gene3D" id="3.30.379.10">
    <property type="entry name" value="Chitobiase/beta-hexosaminidase domain 2-like"/>
    <property type="match status" value="1"/>
</dbReference>
<feature type="active site" description="Proton acceptor" evidence="10">
    <location>
        <position position="385"/>
    </location>
</feature>
<dbReference type="AlphaFoldDB" id="A0A9N9U4B5"/>
<comment type="caution">
    <text evidence="15">The sequence shown here is derived from an EMBL/GenBank/DDBJ whole genome shotgun (WGS) entry which is preliminary data.</text>
</comment>
<evidence type="ECO:0000256" key="11">
    <source>
        <dbReference type="RuleBase" id="RU361198"/>
    </source>
</evidence>
<dbReference type="GO" id="GO:0005576">
    <property type="term" value="C:extracellular region"/>
    <property type="evidence" value="ECO:0007669"/>
    <property type="project" value="UniProtKB-SubCell"/>
</dbReference>
<dbReference type="OrthoDB" id="6501611at2759"/>
<dbReference type="Gene3D" id="3.90.1330.10">
    <property type="entry name" value="Alpha-glucuronidase, C-terminal domain"/>
    <property type="match status" value="1"/>
</dbReference>
<dbReference type="Pfam" id="PF03648">
    <property type="entry name" value="Glyco_hydro_67N"/>
    <property type="match status" value="1"/>
</dbReference>
<sequence length="853" mass="95165">MRPLLWLATLAAVCVAEDGLNGWLRYARLDDCHTKGKLDSIPKTIITLNATKDSPLETAGTELQTGISGILGLDLEINPGTSEKSTKFVISTADAYKEEYGDLPEGVDLIDDGFYLNSKDADVLIIGSNQRGALYGVFEYLSRLAQADFFKDVYVTNPEVPVRWANQWDNLWANGTHGSIERGYGGVSIFYDGFGHVREDLSRVPLLGRLLSSVRINAIVINNVNADASLFQGTNLDGVQRIADLFRPWGVQIGLSQYFASPQTIGGLNTFDPLDEGVITFWTDLTNEFYRRVPDLAGYVVKANSEGQPGPITYNRTLAEGANLFAKALKPHGGLLMFRAFVYNHLADWEDWHADRANAQVEFFGELDGKFDDNVVVQIKYGPIDFQVREPVSPLFGHLRNTDVAIELQVTQEYLGQQCHLFYLPPLWRSIFDFDMRVDGKESYVRDIISGKVFNRKRGGYTAVTNVGMNATWLGSHLAMSNLYAFGRLAWEPTLDSVDILEDWTRLTFGLSRGIRDAVTEMSMLSWPAYENYTGNLGIQTLTDILYTHYGPKPASQDNNGWGQFYMVSNWTIKTGTRANSESIGMDRTCWNGTCNAGQYPDEVAQRFENTDTTPDDLMLWFHHVPYSFKLHSGKSVIQHFYDAHYEGAETAATFPDTWEKVRGKLDDERFEHVLHRLKYQAGHSIVWRDAINEFYRNLSGIPDEAGRVRNHPWRIEAENMTLEGYYPVAVQPTESASGYTAVITNSTGTATATLDFDDGTYNVAVNYFDITGGNATYEISLNGKALGAWAGDAEYKLGKFPSQYLDGHSAIRVTFWGVEIARGDVLSVRGVANGAEQAPLDYISVLPLGTVD</sequence>
<keyword evidence="6 9" id="KW-0326">Glycosidase</keyword>
<feature type="active site" description="Proton donor" evidence="10">
    <location>
        <position position="306"/>
    </location>
</feature>
<evidence type="ECO:0000259" key="13">
    <source>
        <dbReference type="Pfam" id="PF07477"/>
    </source>
</evidence>
<keyword evidence="4 9" id="KW-0378">Hydrolase</keyword>
<dbReference type="InterPro" id="IPR011100">
    <property type="entry name" value="Glyco_hydro_67_cat"/>
</dbReference>
<dbReference type="PIRSF" id="PIRSF029900">
    <property type="entry name" value="Alpha-glucuronds"/>
    <property type="match status" value="1"/>
</dbReference>
<dbReference type="Proteomes" id="UP000754883">
    <property type="component" value="Unassembled WGS sequence"/>
</dbReference>
<dbReference type="PANTHER" id="PTHR39207:SF1">
    <property type="entry name" value="ALPHA-GLUCURONIDASE A"/>
    <property type="match status" value="1"/>
</dbReference>
<feature type="active site" description="Proton acceptor" evidence="10">
    <location>
        <position position="413"/>
    </location>
</feature>
<dbReference type="GO" id="GO:0045493">
    <property type="term" value="P:xylan catabolic process"/>
    <property type="evidence" value="ECO:0007669"/>
    <property type="project" value="UniProtKB-KW"/>
</dbReference>
<keyword evidence="9 11" id="KW-0732">Signal</keyword>
<evidence type="ECO:0000256" key="8">
    <source>
        <dbReference type="ARBA" id="ARBA00048838"/>
    </source>
</evidence>
<evidence type="ECO:0000256" key="6">
    <source>
        <dbReference type="ARBA" id="ARBA00023295"/>
    </source>
</evidence>
<evidence type="ECO:0000313" key="16">
    <source>
        <dbReference type="Proteomes" id="UP000754883"/>
    </source>
</evidence>
<keyword evidence="5 11" id="KW-0119">Carbohydrate metabolism</keyword>
<proteinExistence type="inferred from homology"/>
<evidence type="ECO:0000259" key="14">
    <source>
        <dbReference type="Pfam" id="PF07488"/>
    </source>
</evidence>
<accession>A0A9N9U4B5</accession>
<evidence type="ECO:0000256" key="10">
    <source>
        <dbReference type="PIRSR" id="PIRSR029900-1"/>
    </source>
</evidence>
<keyword evidence="9" id="KW-0964">Secreted</keyword>
<dbReference type="Gene3D" id="3.20.20.80">
    <property type="entry name" value="Glycosidases"/>
    <property type="match status" value="1"/>
</dbReference>
<dbReference type="Pfam" id="PF07477">
    <property type="entry name" value="Glyco_hydro_67C"/>
    <property type="match status" value="1"/>
</dbReference>
<dbReference type="InterPro" id="IPR037054">
    <property type="entry name" value="A-glucoronidase_C_sf"/>
</dbReference>
<feature type="chain" id="PRO_5040547654" description="Alpha-glucuronidase" evidence="9 11">
    <location>
        <begin position="17"/>
        <end position="853"/>
    </location>
</feature>
<gene>
    <name evidence="11" type="primary">aguA</name>
    <name evidence="15" type="ORF">CBYS24578_00013148</name>
</gene>
<name>A0A9N9U4B5_9HYPO</name>
<evidence type="ECO:0000256" key="7">
    <source>
        <dbReference type="ARBA" id="ARBA00023326"/>
    </source>
</evidence>
<dbReference type="InterPro" id="IPR011099">
    <property type="entry name" value="Glyco_hydro_67_C"/>
</dbReference>
<dbReference type="GO" id="GO:0046559">
    <property type="term" value="F:alpha-glucuronidase activity"/>
    <property type="evidence" value="ECO:0007669"/>
    <property type="project" value="UniProtKB-EC"/>
</dbReference>
<keyword evidence="3 9" id="KW-0858">Xylan degradation</keyword>
<feature type="signal peptide" evidence="9 11">
    <location>
        <begin position="1"/>
        <end position="16"/>
    </location>
</feature>
<feature type="domain" description="Glycosyl hydrolase family 67 C-terminal" evidence="13">
    <location>
        <begin position="475"/>
        <end position="708"/>
    </location>
</feature>
<dbReference type="CDD" id="cd02795">
    <property type="entry name" value="CBM6-CBM35-CBM36_like"/>
    <property type="match status" value="1"/>
</dbReference>
<keyword evidence="7 11" id="KW-0624">Polysaccharide degradation</keyword>
<dbReference type="SUPFAM" id="SSF51445">
    <property type="entry name" value="(Trans)glycosidases"/>
    <property type="match status" value="1"/>
</dbReference>
<dbReference type="EMBL" id="CABFNO020001268">
    <property type="protein sequence ID" value="CAG9975686.1"/>
    <property type="molecule type" value="Genomic_DNA"/>
</dbReference>
<evidence type="ECO:0000256" key="9">
    <source>
        <dbReference type="PIRNR" id="PIRNR029900"/>
    </source>
</evidence>
<protein>
    <recommendedName>
        <fullName evidence="2 9">Alpha-glucuronidase</fullName>
        <ecNumber evidence="2 9">3.2.1.139</ecNumber>
    </recommendedName>
</protein>
<dbReference type="EC" id="3.2.1.139" evidence="2 9"/>
<comment type="catalytic activity">
    <reaction evidence="8 9 11">
        <text>an alpha-D-glucuronoside + H2O = D-glucuronate + an alcohol</text>
        <dbReference type="Rhea" id="RHEA:20005"/>
        <dbReference type="ChEBI" id="CHEBI:15377"/>
        <dbReference type="ChEBI" id="CHEBI:30879"/>
        <dbReference type="ChEBI" id="CHEBI:58720"/>
        <dbReference type="ChEBI" id="CHEBI:58899"/>
        <dbReference type="EC" id="3.2.1.139"/>
    </reaction>
</comment>
<comment type="subcellular location">
    <subcellularLocation>
        <location evidence="9 11">Secreted</location>
    </subcellularLocation>
</comment>
<feature type="domain" description="Glycosyl hydrolase family 67 catalytic" evidence="14">
    <location>
        <begin position="149"/>
        <end position="473"/>
    </location>
</feature>
<dbReference type="InterPro" id="IPR017853">
    <property type="entry name" value="GH"/>
</dbReference>
<feature type="domain" description="Alpha glucuronidase N-terminal" evidence="12">
    <location>
        <begin position="22"/>
        <end position="140"/>
    </location>
</feature>
<dbReference type="PANTHER" id="PTHR39207">
    <property type="entry name" value="ALPHA-GLUCURONIDASE A"/>
    <property type="match status" value="1"/>
</dbReference>
<dbReference type="SUPFAM" id="SSF55545">
    <property type="entry name" value="beta-N-acetylhexosaminidase-like domain"/>
    <property type="match status" value="1"/>
</dbReference>
<comment type="function">
    <text evidence="11">Alpha-glucuronidase involved in the hydrolysis of xylan, a major structural heterogeneous polysaccharide found in plant biomass representing the second most abundant polysaccharide in the biosphere, after cellulose. Releases 4-O-methylglucuronic acid from xylan.</text>
</comment>
<evidence type="ECO:0000313" key="15">
    <source>
        <dbReference type="EMBL" id="CAG9975686.1"/>
    </source>
</evidence>
<organism evidence="15 16">
    <name type="scientific">Clonostachys byssicola</name>
    <dbReference type="NCBI Taxonomy" id="160290"/>
    <lineage>
        <taxon>Eukaryota</taxon>
        <taxon>Fungi</taxon>
        <taxon>Dikarya</taxon>
        <taxon>Ascomycota</taxon>
        <taxon>Pezizomycotina</taxon>
        <taxon>Sordariomycetes</taxon>
        <taxon>Hypocreomycetidae</taxon>
        <taxon>Hypocreales</taxon>
        <taxon>Bionectriaceae</taxon>
        <taxon>Clonostachys</taxon>
    </lineage>
</organism>
<evidence type="ECO:0000259" key="12">
    <source>
        <dbReference type="Pfam" id="PF03648"/>
    </source>
</evidence>
<evidence type="ECO:0000256" key="2">
    <source>
        <dbReference type="ARBA" id="ARBA00012271"/>
    </source>
</evidence>
<keyword evidence="16" id="KW-1185">Reference proteome</keyword>
<dbReference type="Gene3D" id="2.60.120.260">
    <property type="entry name" value="Galactose-binding domain-like"/>
    <property type="match status" value="1"/>
</dbReference>
<dbReference type="InterPro" id="IPR029018">
    <property type="entry name" value="Hex-like_dom2"/>
</dbReference>
<evidence type="ECO:0000256" key="5">
    <source>
        <dbReference type="ARBA" id="ARBA00023277"/>
    </source>
</evidence>
<comment type="similarity">
    <text evidence="1 9 11">Belongs to the glycosyl hydrolase 67 family.</text>
</comment>
<evidence type="ECO:0000256" key="1">
    <source>
        <dbReference type="ARBA" id="ARBA00008833"/>
    </source>
</evidence>